<dbReference type="InterPro" id="IPR037387">
    <property type="entry name" value="PTCD3"/>
</dbReference>
<evidence type="ECO:0000256" key="3">
    <source>
        <dbReference type="ARBA" id="ARBA00022730"/>
    </source>
</evidence>
<dbReference type="Gene3D" id="1.25.40.10">
    <property type="entry name" value="Tetratricopeptide repeat domain"/>
    <property type="match status" value="1"/>
</dbReference>
<keyword evidence="13" id="KW-1185">Reference proteome</keyword>
<gene>
    <name evidence="12" type="ORF">WN48_03322</name>
</gene>
<dbReference type="AlphaFoldDB" id="A0A310SF54"/>
<dbReference type="GO" id="GO:0043024">
    <property type="term" value="F:ribosomal small subunit binding"/>
    <property type="evidence" value="ECO:0007669"/>
    <property type="project" value="InterPro"/>
</dbReference>
<accession>A0A310SF54</accession>
<evidence type="ECO:0000313" key="12">
    <source>
        <dbReference type="EMBL" id="OAD52030.1"/>
    </source>
</evidence>
<dbReference type="Pfam" id="PF13812">
    <property type="entry name" value="PPR_3"/>
    <property type="match status" value="1"/>
</dbReference>
<keyword evidence="8" id="KW-0689">Ribosomal protein</keyword>
<organism evidence="12 13">
    <name type="scientific">Eufriesea mexicana</name>
    <dbReference type="NCBI Taxonomy" id="516756"/>
    <lineage>
        <taxon>Eukaryota</taxon>
        <taxon>Metazoa</taxon>
        <taxon>Ecdysozoa</taxon>
        <taxon>Arthropoda</taxon>
        <taxon>Hexapoda</taxon>
        <taxon>Insecta</taxon>
        <taxon>Pterygota</taxon>
        <taxon>Neoptera</taxon>
        <taxon>Endopterygota</taxon>
        <taxon>Hymenoptera</taxon>
        <taxon>Apocrita</taxon>
        <taxon>Aculeata</taxon>
        <taxon>Apoidea</taxon>
        <taxon>Anthophila</taxon>
        <taxon>Apidae</taxon>
        <taxon>Eufriesea</taxon>
    </lineage>
</organism>
<evidence type="ECO:0000256" key="10">
    <source>
        <dbReference type="ARBA" id="ARBA00023274"/>
    </source>
</evidence>
<evidence type="ECO:0000256" key="4">
    <source>
        <dbReference type="ARBA" id="ARBA00022737"/>
    </source>
</evidence>
<keyword evidence="5" id="KW-0810">Translation regulation</keyword>
<reference evidence="12 13" key="1">
    <citation type="submission" date="2015-07" db="EMBL/GenBank/DDBJ databases">
        <title>The genome of Eufriesea mexicana.</title>
        <authorList>
            <person name="Pan H."/>
            <person name="Kapheim K."/>
        </authorList>
    </citation>
    <scope>NUCLEOTIDE SEQUENCE [LARGE SCALE GENOMIC DNA]</scope>
    <source>
        <strain evidence="12">0111107269</strain>
        <tissue evidence="12">Whole body</tissue>
    </source>
</reference>
<dbReference type="Pfam" id="PF22330">
    <property type="entry name" value="Rib_mS39_PPR"/>
    <property type="match status" value="1"/>
</dbReference>
<dbReference type="OrthoDB" id="185373at2759"/>
<keyword evidence="7" id="KW-0809">Transit peptide</keyword>
<dbReference type="NCBIfam" id="TIGR00756">
    <property type="entry name" value="PPR"/>
    <property type="match status" value="1"/>
</dbReference>
<evidence type="ECO:0000256" key="11">
    <source>
        <dbReference type="ARBA" id="ARBA00035134"/>
    </source>
</evidence>
<dbReference type="InterPro" id="IPR011990">
    <property type="entry name" value="TPR-like_helical_dom_sf"/>
</dbReference>
<keyword evidence="3" id="KW-0699">rRNA-binding</keyword>
<protein>
    <recommendedName>
        <fullName evidence="11">Small ribosomal subunit protein mS39</fullName>
    </recommendedName>
</protein>
<evidence type="ECO:0000256" key="7">
    <source>
        <dbReference type="ARBA" id="ARBA00022946"/>
    </source>
</evidence>
<evidence type="ECO:0000256" key="5">
    <source>
        <dbReference type="ARBA" id="ARBA00022845"/>
    </source>
</evidence>
<evidence type="ECO:0000313" key="13">
    <source>
        <dbReference type="Proteomes" id="UP000250275"/>
    </source>
</evidence>
<keyword evidence="4" id="KW-0677">Repeat</keyword>
<evidence type="ECO:0000256" key="1">
    <source>
        <dbReference type="ARBA" id="ARBA00004173"/>
    </source>
</evidence>
<sequence length="691" mass="80763">MFRGDIILNIALVPAYRSALYSIVENGRQRGIKHWRETKDKSEDDTNLTKYVEDAGRISWCEIKRFKSSISVSNSKVCIPYRIKRGPTDILRALESTIPENIATKNYVFRKDPYLSPTGTINNRSYGLSYESGRKAAIWIHNEHKDLFPKHLSEPQIDVNFIYYRYKSEVSEEMLLHAISCRKISDAVHIYNLLEDNISDETKQVLLELLCFYQNENKLLNKLHFELHFQAINEKYTLGYRSEINKLYQSLISVASPITVAAAHNTMICGLIKSSKMQEAWLLYKKCREENVPFNVTTYNYVLSLYKHMFDNDIYLKMQSMFEILTKMSKDGIKPNIKTLNTVLQVISTIHGKEIFHVVEHVVRQFMSIGIKPSLATYAYMLFTLQNQGVLRNTYDKFKDIIEQVVSHEKFIIEDAMDYKFFICAMHLTLTFNDRKSAYQIDDLLLAQDKWFLYQISETNYYIKYILCILSNSNFSEFFGLYTSLVPNRYLPSKYVYNDILKKCSYITIEELTTYLPRLWSDLDMIHNSNLELKLTFLRLYQMNMLSFESTLKTTFMNIAQNCWDIIKMKMNSAKYDFSIETNMMASIALIFLHGDNINESIKVLEYTVKTSNMFIPTMTDKQLNELFEYYISKQCTIGAFLVLECSINLGFKHIVQKATELYNLPQLTNDDRDRLTNLVGAKMLHTSKSN</sequence>
<dbReference type="GO" id="GO:0005739">
    <property type="term" value="C:mitochondrion"/>
    <property type="evidence" value="ECO:0007669"/>
    <property type="project" value="UniProtKB-SubCell"/>
</dbReference>
<comment type="similarity">
    <text evidence="2">Belongs to the mitochondrion-specific ribosomal protein mS39 family.</text>
</comment>
<dbReference type="EMBL" id="KQ777939">
    <property type="protein sequence ID" value="OAD52030.1"/>
    <property type="molecule type" value="Genomic_DNA"/>
</dbReference>
<dbReference type="GO" id="GO:0006417">
    <property type="term" value="P:regulation of translation"/>
    <property type="evidence" value="ECO:0007669"/>
    <property type="project" value="UniProtKB-KW"/>
</dbReference>
<keyword evidence="9" id="KW-0496">Mitochondrion</keyword>
<evidence type="ECO:0000256" key="8">
    <source>
        <dbReference type="ARBA" id="ARBA00022980"/>
    </source>
</evidence>
<dbReference type="GO" id="GO:0032543">
    <property type="term" value="P:mitochondrial translation"/>
    <property type="evidence" value="ECO:0007669"/>
    <property type="project" value="InterPro"/>
</dbReference>
<name>A0A310SF54_9HYME</name>
<dbReference type="GO" id="GO:0019843">
    <property type="term" value="F:rRNA binding"/>
    <property type="evidence" value="ECO:0007669"/>
    <property type="project" value="UniProtKB-KW"/>
</dbReference>
<evidence type="ECO:0000256" key="9">
    <source>
        <dbReference type="ARBA" id="ARBA00023128"/>
    </source>
</evidence>
<comment type="subcellular location">
    <subcellularLocation>
        <location evidence="1">Mitochondrion</location>
    </subcellularLocation>
</comment>
<keyword evidence="10" id="KW-0687">Ribonucleoprotein</keyword>
<dbReference type="Proteomes" id="UP000250275">
    <property type="component" value="Unassembled WGS sequence"/>
</dbReference>
<dbReference type="PANTHER" id="PTHR16276:SF1">
    <property type="entry name" value="SMALL RIBOSOMAL SUBUNIT PROTEIN MS39"/>
    <property type="match status" value="1"/>
</dbReference>
<dbReference type="GO" id="GO:1990904">
    <property type="term" value="C:ribonucleoprotein complex"/>
    <property type="evidence" value="ECO:0007669"/>
    <property type="project" value="UniProtKB-KW"/>
</dbReference>
<dbReference type="PANTHER" id="PTHR16276">
    <property type="entry name" value="PENTATRICOPEPTIDE REPEAT DOMAIN-CONTAINING PROTEIN 3"/>
    <property type="match status" value="1"/>
</dbReference>
<evidence type="ECO:0000256" key="2">
    <source>
        <dbReference type="ARBA" id="ARBA00008551"/>
    </source>
</evidence>
<proteinExistence type="inferred from homology"/>
<dbReference type="InterPro" id="IPR055063">
    <property type="entry name" value="Rib_mS39_PPR"/>
</dbReference>
<keyword evidence="6" id="KW-0694">RNA-binding</keyword>
<dbReference type="GO" id="GO:0005840">
    <property type="term" value="C:ribosome"/>
    <property type="evidence" value="ECO:0007669"/>
    <property type="project" value="UniProtKB-KW"/>
</dbReference>
<dbReference type="InterPro" id="IPR002885">
    <property type="entry name" value="PPR_rpt"/>
</dbReference>
<evidence type="ECO:0000256" key="6">
    <source>
        <dbReference type="ARBA" id="ARBA00022884"/>
    </source>
</evidence>